<dbReference type="OrthoDB" id="9776217at2"/>
<dbReference type="AlphaFoldDB" id="A0A109UHD3"/>
<evidence type="ECO:0000313" key="3">
    <source>
        <dbReference type="Proteomes" id="UP000063781"/>
    </source>
</evidence>
<accession>A0A109UHD3</accession>
<feature type="domain" description="IstB-like ATP-binding" evidence="1">
    <location>
        <begin position="33"/>
        <end position="127"/>
    </location>
</feature>
<keyword evidence="3" id="KW-1185">Reference proteome</keyword>
<organism evidence="2 3">
    <name type="scientific">Erysipelothrix larvae</name>
    <dbReference type="NCBI Taxonomy" id="1514105"/>
    <lineage>
        <taxon>Bacteria</taxon>
        <taxon>Bacillati</taxon>
        <taxon>Bacillota</taxon>
        <taxon>Erysipelotrichia</taxon>
        <taxon>Erysipelotrichales</taxon>
        <taxon>Erysipelotrichaceae</taxon>
        <taxon>Erysipelothrix</taxon>
    </lineage>
</organism>
<evidence type="ECO:0000313" key="2">
    <source>
        <dbReference type="EMBL" id="AMC94063.1"/>
    </source>
</evidence>
<dbReference type="SUPFAM" id="SSF52540">
    <property type="entry name" value="P-loop containing nucleoside triphosphate hydrolases"/>
    <property type="match status" value="1"/>
</dbReference>
<name>A0A109UHD3_9FIRM</name>
<protein>
    <recommendedName>
        <fullName evidence="1">IstB-like ATP-binding domain-containing protein</fullName>
    </recommendedName>
</protein>
<proteinExistence type="predicted"/>
<dbReference type="EMBL" id="CP013213">
    <property type="protein sequence ID" value="AMC94063.1"/>
    <property type="molecule type" value="Genomic_DNA"/>
</dbReference>
<dbReference type="Gene3D" id="3.40.50.300">
    <property type="entry name" value="P-loop containing nucleotide triphosphate hydrolases"/>
    <property type="match status" value="1"/>
</dbReference>
<dbReference type="InterPro" id="IPR027417">
    <property type="entry name" value="P-loop_NTPase"/>
</dbReference>
<evidence type="ECO:0000259" key="1">
    <source>
        <dbReference type="Pfam" id="PF01695"/>
    </source>
</evidence>
<dbReference type="STRING" id="1514105.AOC36_08695"/>
<dbReference type="KEGG" id="erl:AOC36_08695"/>
<sequence>MNKEKLLGITKMTREMRLPEMDEQLFLSMETGELSSEEPLITIENIIRSEYISRKNNIVIRMKKSAKLLQPSARLENLDYKPTRNLDKAVIDQLTTNDYIQRMRNVVILGACGTGKSYLANALGNNA</sequence>
<dbReference type="GO" id="GO:0005524">
    <property type="term" value="F:ATP binding"/>
    <property type="evidence" value="ECO:0007669"/>
    <property type="project" value="InterPro"/>
</dbReference>
<dbReference type="Pfam" id="PF01695">
    <property type="entry name" value="IstB_IS21"/>
    <property type="match status" value="1"/>
</dbReference>
<gene>
    <name evidence="2" type="ORF">AOC36_08695</name>
</gene>
<dbReference type="Proteomes" id="UP000063781">
    <property type="component" value="Chromosome"/>
</dbReference>
<dbReference type="InterPro" id="IPR002611">
    <property type="entry name" value="IstB_ATP-bd"/>
</dbReference>
<reference evidence="2 3" key="1">
    <citation type="submission" date="2015-10" db="EMBL/GenBank/DDBJ databases">
        <title>Erysipelothrix larvae sp. LV19 isolated from the larval gut of the rhinoceros beetle, Trypoxylus dichotomus.</title>
        <authorList>
            <person name="Lim S."/>
            <person name="Kim B.-C."/>
        </authorList>
    </citation>
    <scope>NUCLEOTIDE SEQUENCE [LARGE SCALE GENOMIC DNA]</scope>
    <source>
        <strain evidence="2 3">LV19</strain>
    </source>
</reference>